<sequence>MDPKKRLLFAAVMLIICIANYMRLPDSVTIRGVAFLQIFAIGALFTVVIREVLGRINNK</sequence>
<keyword evidence="3" id="KW-1185">Reference proteome</keyword>
<feature type="transmembrane region" description="Helical" evidence="1">
    <location>
        <begin position="7"/>
        <end position="24"/>
    </location>
</feature>
<gene>
    <name evidence="2" type="ORF">SAMN04487935_1724</name>
</gene>
<protein>
    <submittedName>
        <fullName evidence="2">Uncharacterized protein</fullName>
    </submittedName>
</protein>
<dbReference type="Proteomes" id="UP000199580">
    <property type="component" value="Unassembled WGS sequence"/>
</dbReference>
<reference evidence="2 3" key="1">
    <citation type="submission" date="2016-10" db="EMBL/GenBank/DDBJ databases">
        <authorList>
            <person name="de Groot N.N."/>
        </authorList>
    </citation>
    <scope>NUCLEOTIDE SEQUENCE [LARGE SCALE GENOMIC DNA]</scope>
    <source>
        <strain evidence="2 3">CGMCC 1.10076</strain>
    </source>
</reference>
<dbReference type="AlphaFoldDB" id="A0A1G8WCJ2"/>
<keyword evidence="1" id="KW-0472">Membrane</keyword>
<accession>A0A1G8WCJ2</accession>
<evidence type="ECO:0000313" key="2">
    <source>
        <dbReference type="EMBL" id="SDJ75300.1"/>
    </source>
</evidence>
<organism evidence="2 3">
    <name type="scientific">Flavobacterium noncentrifugens</name>
    <dbReference type="NCBI Taxonomy" id="1128970"/>
    <lineage>
        <taxon>Bacteria</taxon>
        <taxon>Pseudomonadati</taxon>
        <taxon>Bacteroidota</taxon>
        <taxon>Flavobacteriia</taxon>
        <taxon>Flavobacteriales</taxon>
        <taxon>Flavobacteriaceae</taxon>
        <taxon>Flavobacterium</taxon>
    </lineage>
</organism>
<proteinExistence type="predicted"/>
<dbReference type="EMBL" id="FNEZ01000002">
    <property type="protein sequence ID" value="SDJ75300.1"/>
    <property type="molecule type" value="Genomic_DNA"/>
</dbReference>
<feature type="transmembrane region" description="Helical" evidence="1">
    <location>
        <begin position="30"/>
        <end position="49"/>
    </location>
</feature>
<dbReference type="OrthoDB" id="1372601at2"/>
<name>A0A1G8WCJ2_9FLAO</name>
<evidence type="ECO:0000313" key="3">
    <source>
        <dbReference type="Proteomes" id="UP000199580"/>
    </source>
</evidence>
<dbReference type="RefSeq" id="WP_091393847.1">
    <property type="nucleotide sequence ID" value="NZ_BKAI01000003.1"/>
</dbReference>
<keyword evidence="1" id="KW-1133">Transmembrane helix</keyword>
<evidence type="ECO:0000256" key="1">
    <source>
        <dbReference type="SAM" id="Phobius"/>
    </source>
</evidence>
<keyword evidence="1" id="KW-0812">Transmembrane</keyword>
<dbReference type="STRING" id="1128970.SAMN04487935_1724"/>